<organism evidence="9 10">
    <name type="scientific">Boudabousia marimammalium</name>
    <dbReference type="NCBI Taxonomy" id="156892"/>
    <lineage>
        <taxon>Bacteria</taxon>
        <taxon>Bacillati</taxon>
        <taxon>Actinomycetota</taxon>
        <taxon>Actinomycetes</taxon>
        <taxon>Actinomycetales</taxon>
        <taxon>Actinomycetaceae</taxon>
        <taxon>Boudabousia</taxon>
    </lineage>
</organism>
<dbReference type="RefSeq" id="WP_075361522.1">
    <property type="nucleotide sequence ID" value="NZ_MPDM01000004.1"/>
</dbReference>
<dbReference type="Gene3D" id="3.40.50.620">
    <property type="entry name" value="HUPs"/>
    <property type="match status" value="1"/>
</dbReference>
<dbReference type="PRINTS" id="PR00987">
    <property type="entry name" value="TRNASYNTHGLU"/>
</dbReference>
<evidence type="ECO:0000313" key="10">
    <source>
        <dbReference type="Proteomes" id="UP000186465"/>
    </source>
</evidence>
<gene>
    <name evidence="9" type="ORF">BM477_04685</name>
</gene>
<keyword evidence="6 7" id="KW-0030">Aminoacyl-tRNA synthetase</keyword>
<evidence type="ECO:0000256" key="6">
    <source>
        <dbReference type="ARBA" id="ARBA00023146"/>
    </source>
</evidence>
<dbReference type="InterPro" id="IPR020058">
    <property type="entry name" value="Glu/Gln-tRNA-synth_Ib_cat-dom"/>
</dbReference>
<reference evidence="10" key="1">
    <citation type="submission" date="2016-11" db="EMBL/GenBank/DDBJ databases">
        <title>Actinomyces gypaetusis sp. nov. isolated from Gypaetus barbatus in Qinghai Tibet Plateau China.</title>
        <authorList>
            <person name="Meng X."/>
        </authorList>
    </citation>
    <scope>NUCLEOTIDE SEQUENCE [LARGE SCALE GENOMIC DNA]</scope>
    <source>
        <strain evidence="10">DSM 15383</strain>
    </source>
</reference>
<evidence type="ECO:0000256" key="5">
    <source>
        <dbReference type="ARBA" id="ARBA00022840"/>
    </source>
</evidence>
<dbReference type="InterPro" id="IPR001412">
    <property type="entry name" value="aa-tRNA-synth_I_CS"/>
</dbReference>
<dbReference type="InterPro" id="IPR049940">
    <property type="entry name" value="GluQ/Sye"/>
</dbReference>
<protein>
    <submittedName>
        <fullName evidence="9">tRNA glutamyl-Q(34) synthetase GluQRS</fullName>
    </submittedName>
</protein>
<dbReference type="NCBIfam" id="TIGR03838">
    <property type="entry name" value="queuosine_YadB"/>
    <property type="match status" value="1"/>
</dbReference>
<evidence type="ECO:0000256" key="2">
    <source>
        <dbReference type="ARBA" id="ARBA00022723"/>
    </source>
</evidence>
<dbReference type="GO" id="GO:0004818">
    <property type="term" value="F:glutamate-tRNA ligase activity"/>
    <property type="evidence" value="ECO:0007669"/>
    <property type="project" value="TreeGrafter"/>
</dbReference>
<accession>A0A1Q5PNZ5</accession>
<dbReference type="STRING" id="156892.BM477_04685"/>
<keyword evidence="10" id="KW-1185">Reference proteome</keyword>
<keyword evidence="5 7" id="KW-0067">ATP-binding</keyword>
<dbReference type="InterPro" id="IPR014729">
    <property type="entry name" value="Rossmann-like_a/b/a_fold"/>
</dbReference>
<evidence type="ECO:0000256" key="3">
    <source>
        <dbReference type="ARBA" id="ARBA00022741"/>
    </source>
</evidence>
<name>A0A1Q5PNZ5_9ACTO</name>
<evidence type="ECO:0000256" key="4">
    <source>
        <dbReference type="ARBA" id="ARBA00022833"/>
    </source>
</evidence>
<dbReference type="SUPFAM" id="SSF52374">
    <property type="entry name" value="Nucleotidylyl transferase"/>
    <property type="match status" value="1"/>
</dbReference>
<evidence type="ECO:0000313" key="9">
    <source>
        <dbReference type="EMBL" id="OKL49283.1"/>
    </source>
</evidence>
<dbReference type="AlphaFoldDB" id="A0A1Q5PNZ5"/>
<evidence type="ECO:0000256" key="1">
    <source>
        <dbReference type="ARBA" id="ARBA00022598"/>
    </source>
</evidence>
<dbReference type="PANTHER" id="PTHR43311:SF1">
    <property type="entry name" value="GLUTAMYL-Q TRNA(ASP) SYNTHETASE"/>
    <property type="match status" value="1"/>
</dbReference>
<dbReference type="GO" id="GO:0005524">
    <property type="term" value="F:ATP binding"/>
    <property type="evidence" value="ECO:0007669"/>
    <property type="project" value="UniProtKB-KW"/>
</dbReference>
<dbReference type="GO" id="GO:0008270">
    <property type="term" value="F:zinc ion binding"/>
    <property type="evidence" value="ECO:0007669"/>
    <property type="project" value="InterPro"/>
</dbReference>
<proteinExistence type="inferred from homology"/>
<evidence type="ECO:0000256" key="7">
    <source>
        <dbReference type="RuleBase" id="RU363037"/>
    </source>
</evidence>
<dbReference type="Pfam" id="PF00749">
    <property type="entry name" value="tRNA-synt_1c"/>
    <property type="match status" value="1"/>
</dbReference>
<feature type="domain" description="Glutamyl/glutaminyl-tRNA synthetase class Ib catalytic" evidence="8">
    <location>
        <begin position="19"/>
        <end position="316"/>
    </location>
</feature>
<keyword evidence="4" id="KW-0862">Zinc</keyword>
<dbReference type="GO" id="GO:0006400">
    <property type="term" value="P:tRNA modification"/>
    <property type="evidence" value="ECO:0007669"/>
    <property type="project" value="InterPro"/>
</dbReference>
<dbReference type="EMBL" id="MPDM01000004">
    <property type="protein sequence ID" value="OKL49283.1"/>
    <property type="molecule type" value="Genomic_DNA"/>
</dbReference>
<evidence type="ECO:0000259" key="8">
    <source>
        <dbReference type="Pfam" id="PF00749"/>
    </source>
</evidence>
<dbReference type="InterPro" id="IPR022380">
    <property type="entry name" value="Glu-Q_tRNA(Asp)_Synthase"/>
</dbReference>
<dbReference type="GO" id="GO:0006424">
    <property type="term" value="P:glutamyl-tRNA aminoacylation"/>
    <property type="evidence" value="ECO:0007669"/>
    <property type="project" value="InterPro"/>
</dbReference>
<dbReference type="Proteomes" id="UP000186465">
    <property type="component" value="Unassembled WGS sequence"/>
</dbReference>
<comment type="similarity">
    <text evidence="7">Belongs to the class-I aminoacyl-tRNA synthetase family.</text>
</comment>
<dbReference type="InterPro" id="IPR000924">
    <property type="entry name" value="Glu/Gln-tRNA-synth"/>
</dbReference>
<keyword evidence="1 7" id="KW-0436">Ligase</keyword>
<dbReference type="GO" id="GO:0005829">
    <property type="term" value="C:cytosol"/>
    <property type="evidence" value="ECO:0007669"/>
    <property type="project" value="TreeGrafter"/>
</dbReference>
<dbReference type="PROSITE" id="PS00178">
    <property type="entry name" value="AA_TRNA_LIGASE_I"/>
    <property type="match status" value="1"/>
</dbReference>
<sequence>MTATPSSFIPINSAGGAGRYAPSPTGDLHLGNLRTAVIAWSLAHLSGRDFKLRVENLDRVRAGSADGQLADLAALGLAWDQPVVYQDSRIAVYEDAIEQLSQQGLVYECYCSRKDIREATSAPHILPGTYPGTCRNLTDEERATRRVVLSEQGRSPSLRLRSEVSEFTVQDQFAGAFTGPVDDVVIRRGDGVIAYNLAVVIDDAFQGIDQVCRGDDLLSSSPRQAYLASLLGLPPVTYAHVPLVLNPAGERLAKRDGAVSMRDLAGLGWGADQVLAWIASSLGVEGAEGATGLTLPEVARQISWETVNNGPVIFDPPQLAHA</sequence>
<keyword evidence="2" id="KW-0479">Metal-binding</keyword>
<keyword evidence="3 7" id="KW-0547">Nucleotide-binding</keyword>
<dbReference type="PANTHER" id="PTHR43311">
    <property type="entry name" value="GLUTAMATE--TRNA LIGASE"/>
    <property type="match status" value="1"/>
</dbReference>
<comment type="caution">
    <text evidence="9">The sequence shown here is derived from an EMBL/GenBank/DDBJ whole genome shotgun (WGS) entry which is preliminary data.</text>
</comment>
<dbReference type="NCBIfam" id="NF004315">
    <property type="entry name" value="PRK05710.1-4"/>
    <property type="match status" value="1"/>
</dbReference>
<keyword evidence="7" id="KW-0648">Protein biosynthesis</keyword>